<feature type="domain" description="ZZ-type" evidence="7">
    <location>
        <begin position="226"/>
        <end position="277"/>
    </location>
</feature>
<evidence type="ECO:0000259" key="8">
    <source>
        <dbReference type="PROSITE" id="PS50966"/>
    </source>
</evidence>
<dbReference type="InterPro" id="IPR001841">
    <property type="entry name" value="Znf_RING"/>
</dbReference>
<evidence type="ECO:0000259" key="6">
    <source>
        <dbReference type="PROSITE" id="PS50089"/>
    </source>
</evidence>
<dbReference type="InterPro" id="IPR007527">
    <property type="entry name" value="Znf_SWIM"/>
</dbReference>
<dbReference type="Proteomes" id="UP001054857">
    <property type="component" value="Unassembled WGS sequence"/>
</dbReference>
<feature type="domain" description="SWIM-type" evidence="8">
    <location>
        <begin position="50"/>
        <end position="87"/>
    </location>
</feature>
<evidence type="ECO:0000256" key="4">
    <source>
        <dbReference type="PROSITE-ProRule" id="PRU00228"/>
    </source>
</evidence>
<feature type="compositionally biased region" description="Pro residues" evidence="5">
    <location>
        <begin position="296"/>
        <end position="324"/>
    </location>
</feature>
<dbReference type="CDD" id="cd02249">
    <property type="entry name" value="ZZ"/>
    <property type="match status" value="1"/>
</dbReference>
<evidence type="ECO:0000256" key="3">
    <source>
        <dbReference type="ARBA" id="ARBA00022833"/>
    </source>
</evidence>
<feature type="non-terminal residue" evidence="9">
    <location>
        <position position="345"/>
    </location>
</feature>
<feature type="region of interest" description="Disordered" evidence="5">
    <location>
        <begin position="270"/>
        <end position="345"/>
    </location>
</feature>
<evidence type="ECO:0000256" key="1">
    <source>
        <dbReference type="ARBA" id="ARBA00022723"/>
    </source>
</evidence>
<evidence type="ECO:0000256" key="5">
    <source>
        <dbReference type="SAM" id="MobiDB-lite"/>
    </source>
</evidence>
<keyword evidence="3" id="KW-0862">Zinc</keyword>
<dbReference type="CDD" id="cd16494">
    <property type="entry name" value="RING-CH-C4HC3_ZSWM2"/>
    <property type="match status" value="1"/>
</dbReference>
<dbReference type="PROSITE" id="PS50089">
    <property type="entry name" value="ZF_RING_2"/>
    <property type="match status" value="1"/>
</dbReference>
<name>A0AAD3HIN7_9CHLO</name>
<proteinExistence type="predicted"/>
<dbReference type="PROSITE" id="PS01357">
    <property type="entry name" value="ZF_ZZ_1"/>
    <property type="match status" value="1"/>
</dbReference>
<dbReference type="AlphaFoldDB" id="A0AAD3HIN7"/>
<evidence type="ECO:0000256" key="2">
    <source>
        <dbReference type="ARBA" id="ARBA00022771"/>
    </source>
</evidence>
<keyword evidence="1" id="KW-0479">Metal-binding</keyword>
<dbReference type="SUPFAM" id="SSF57850">
    <property type="entry name" value="RING/U-box"/>
    <property type="match status" value="2"/>
</dbReference>
<dbReference type="InterPro" id="IPR039903">
    <property type="entry name" value="Zswim2"/>
</dbReference>
<reference evidence="9 10" key="1">
    <citation type="journal article" date="2021" name="Sci. Rep.">
        <title>Genome sequencing of the multicellular alga Astrephomene provides insights into convergent evolution of germ-soma differentiation.</title>
        <authorList>
            <person name="Yamashita S."/>
            <person name="Yamamoto K."/>
            <person name="Matsuzaki R."/>
            <person name="Suzuki S."/>
            <person name="Yamaguchi H."/>
            <person name="Hirooka S."/>
            <person name="Minakuchi Y."/>
            <person name="Miyagishima S."/>
            <person name="Kawachi M."/>
            <person name="Toyoda A."/>
            <person name="Nozaki H."/>
        </authorList>
    </citation>
    <scope>NUCLEOTIDE SEQUENCE [LARGE SCALE GENOMIC DNA]</scope>
    <source>
        <strain evidence="9 10">NIES-4017</strain>
    </source>
</reference>
<dbReference type="SMART" id="SM00291">
    <property type="entry name" value="ZnF_ZZ"/>
    <property type="match status" value="1"/>
</dbReference>
<dbReference type="PANTHER" id="PTHR21540:SF3">
    <property type="entry name" value="E3 UBIQUITIN-PROTEIN LIGASE ZSWIM2"/>
    <property type="match status" value="1"/>
</dbReference>
<dbReference type="InterPro" id="IPR000433">
    <property type="entry name" value="Znf_ZZ"/>
</dbReference>
<feature type="compositionally biased region" description="Gly residues" evidence="5">
    <location>
        <begin position="325"/>
        <end position="334"/>
    </location>
</feature>
<gene>
    <name evidence="9" type="ORF">Agub_g3190</name>
</gene>
<sequence length="345" mass="37793">MAERVTPWRSKPSQEVVDLLQLMGNVQLFLVQRPGPTSFVVREEGSDVKRKVQIGSRISCSCSPTMGPGGTCRELCLHTLFVMLKVLRVPASNPLLWQLSLSDRELEEVLRCAMQPERPPQEAARTRPAADKTPAGQVKRREVDEEDPCPICYEDMVGQELDNLVWCRFGCGRNVHGKCMGVWMEHQIHSLGKELTCPLCRSEWGDFKWRPPPPRRKTREERKDVHYGTHCGACKRAPLIGKRFRCLICADFDLCEPCFNGGHHPQHPFAVKDSPKSFGAPADRPTMMPTALPLAPRHPAPPPPPAPAAPPAPTSQPPVPPPLPGGGTAAGGVQGLAALPPPGPG</sequence>
<evidence type="ECO:0000313" key="9">
    <source>
        <dbReference type="EMBL" id="GFR42292.1"/>
    </source>
</evidence>
<dbReference type="PROSITE" id="PS50966">
    <property type="entry name" value="ZF_SWIM"/>
    <property type="match status" value="1"/>
</dbReference>
<keyword evidence="10" id="KW-1185">Reference proteome</keyword>
<dbReference type="GO" id="GO:0061630">
    <property type="term" value="F:ubiquitin protein ligase activity"/>
    <property type="evidence" value="ECO:0007669"/>
    <property type="project" value="InterPro"/>
</dbReference>
<dbReference type="PROSITE" id="PS50135">
    <property type="entry name" value="ZF_ZZ_2"/>
    <property type="match status" value="1"/>
</dbReference>
<accession>A0AAD3HIN7</accession>
<dbReference type="InterPro" id="IPR043145">
    <property type="entry name" value="Znf_ZZ_sf"/>
</dbReference>
<dbReference type="Gene3D" id="3.30.40.10">
    <property type="entry name" value="Zinc/RING finger domain, C3HC4 (zinc finger)"/>
    <property type="match status" value="1"/>
</dbReference>
<comment type="caution">
    <text evidence="9">The sequence shown here is derived from an EMBL/GenBank/DDBJ whole genome shotgun (WGS) entry which is preliminary data.</text>
</comment>
<keyword evidence="2 4" id="KW-0863">Zinc-finger</keyword>
<feature type="domain" description="RING-type" evidence="6">
    <location>
        <begin position="149"/>
        <end position="201"/>
    </location>
</feature>
<dbReference type="PANTHER" id="PTHR21540">
    <property type="entry name" value="RING FINGER AND SWIM DOMAIN-CONTAINING PROTEIN 2"/>
    <property type="match status" value="1"/>
</dbReference>
<evidence type="ECO:0000313" key="10">
    <source>
        <dbReference type="Proteomes" id="UP001054857"/>
    </source>
</evidence>
<dbReference type="EMBL" id="BMAR01000003">
    <property type="protein sequence ID" value="GFR42292.1"/>
    <property type="molecule type" value="Genomic_DNA"/>
</dbReference>
<organism evidence="9 10">
    <name type="scientific">Astrephomene gubernaculifera</name>
    <dbReference type="NCBI Taxonomy" id="47775"/>
    <lineage>
        <taxon>Eukaryota</taxon>
        <taxon>Viridiplantae</taxon>
        <taxon>Chlorophyta</taxon>
        <taxon>core chlorophytes</taxon>
        <taxon>Chlorophyceae</taxon>
        <taxon>CS clade</taxon>
        <taxon>Chlamydomonadales</taxon>
        <taxon>Astrephomenaceae</taxon>
        <taxon>Astrephomene</taxon>
    </lineage>
</organism>
<dbReference type="GO" id="GO:0008270">
    <property type="term" value="F:zinc ion binding"/>
    <property type="evidence" value="ECO:0007669"/>
    <property type="project" value="UniProtKB-KW"/>
</dbReference>
<dbReference type="Pfam" id="PF00569">
    <property type="entry name" value="ZZ"/>
    <property type="match status" value="1"/>
</dbReference>
<dbReference type="Gene3D" id="3.30.60.90">
    <property type="match status" value="1"/>
</dbReference>
<protein>
    <submittedName>
        <fullName evidence="9">Uncharacterized protein</fullName>
    </submittedName>
</protein>
<evidence type="ECO:0000259" key="7">
    <source>
        <dbReference type="PROSITE" id="PS50135"/>
    </source>
</evidence>
<dbReference type="InterPro" id="IPR013083">
    <property type="entry name" value="Znf_RING/FYVE/PHD"/>
</dbReference>
<feature type="region of interest" description="Disordered" evidence="5">
    <location>
        <begin position="117"/>
        <end position="140"/>
    </location>
</feature>